<evidence type="ECO:0000313" key="3">
    <source>
        <dbReference type="Proteomes" id="UP001185092"/>
    </source>
</evidence>
<gene>
    <name evidence="2" type="ORF">HNQ88_004405</name>
</gene>
<reference evidence="2" key="1">
    <citation type="submission" date="2023-07" db="EMBL/GenBank/DDBJ databases">
        <title>Genomic Encyclopedia of Type Strains, Phase IV (KMG-IV): sequencing the most valuable type-strain genomes for metagenomic binning, comparative biology and taxonomic classification.</title>
        <authorList>
            <person name="Goeker M."/>
        </authorList>
    </citation>
    <scope>NUCLEOTIDE SEQUENCE</scope>
    <source>
        <strain evidence="2">DSM 26174</strain>
    </source>
</reference>
<feature type="transmembrane region" description="Helical" evidence="1">
    <location>
        <begin position="149"/>
        <end position="167"/>
    </location>
</feature>
<dbReference type="EMBL" id="JAVDQD010000007">
    <property type="protein sequence ID" value="MDR6241327.1"/>
    <property type="molecule type" value="Genomic_DNA"/>
</dbReference>
<accession>A0AAE3XRL3</accession>
<keyword evidence="1" id="KW-0812">Transmembrane</keyword>
<organism evidence="2 3">
    <name type="scientific">Aureibacter tunicatorum</name>
    <dbReference type="NCBI Taxonomy" id="866807"/>
    <lineage>
        <taxon>Bacteria</taxon>
        <taxon>Pseudomonadati</taxon>
        <taxon>Bacteroidota</taxon>
        <taxon>Cytophagia</taxon>
        <taxon>Cytophagales</taxon>
        <taxon>Persicobacteraceae</taxon>
        <taxon>Aureibacter</taxon>
    </lineage>
</organism>
<keyword evidence="3" id="KW-1185">Reference proteome</keyword>
<evidence type="ECO:0008006" key="4">
    <source>
        <dbReference type="Google" id="ProtNLM"/>
    </source>
</evidence>
<comment type="caution">
    <text evidence="2">The sequence shown here is derived from an EMBL/GenBank/DDBJ whole genome shotgun (WGS) entry which is preliminary data.</text>
</comment>
<feature type="transmembrane region" description="Helical" evidence="1">
    <location>
        <begin position="12"/>
        <end position="30"/>
    </location>
</feature>
<protein>
    <recommendedName>
        <fullName evidence="4">DUF4199 domain-containing protein</fullName>
    </recommendedName>
</protein>
<sequence>MKISVKENIVKFTFLIGTFDILWFFFVFVINKEWFVSTGHTIGLYIVNTLWMYFAGVSLRNRQGGFITFKCAFNFYLALLIGVGTIVFLFKLLIFKVVDPTLGDTLSEIVTRKLTSNLQDILTGEELEKLLKAHEKANPYGVEGLFVNYIWKILWYFVASFLLALILKRKRRPFEELK</sequence>
<dbReference type="Pfam" id="PF13858">
    <property type="entry name" value="DUF4199"/>
    <property type="match status" value="1"/>
</dbReference>
<keyword evidence="1" id="KW-0472">Membrane</keyword>
<name>A0AAE3XRL3_9BACT</name>
<feature type="transmembrane region" description="Helical" evidence="1">
    <location>
        <begin position="42"/>
        <end position="59"/>
    </location>
</feature>
<evidence type="ECO:0000256" key="1">
    <source>
        <dbReference type="SAM" id="Phobius"/>
    </source>
</evidence>
<keyword evidence="1" id="KW-1133">Transmembrane helix</keyword>
<dbReference type="InterPro" id="IPR025250">
    <property type="entry name" value="DUF4199"/>
</dbReference>
<dbReference type="RefSeq" id="WP_309941987.1">
    <property type="nucleotide sequence ID" value="NZ_AP025305.1"/>
</dbReference>
<proteinExistence type="predicted"/>
<dbReference type="AlphaFoldDB" id="A0AAE3XRL3"/>
<dbReference type="Proteomes" id="UP001185092">
    <property type="component" value="Unassembled WGS sequence"/>
</dbReference>
<feature type="transmembrane region" description="Helical" evidence="1">
    <location>
        <begin position="71"/>
        <end position="94"/>
    </location>
</feature>
<evidence type="ECO:0000313" key="2">
    <source>
        <dbReference type="EMBL" id="MDR6241327.1"/>
    </source>
</evidence>